<feature type="chain" id="PRO_5044560854" evidence="2">
    <location>
        <begin position="23"/>
        <end position="158"/>
    </location>
</feature>
<dbReference type="EnsemblMetazoa" id="MDOA008598-RA">
    <property type="protein sequence ID" value="MDOA008598-PA"/>
    <property type="gene ID" value="MDOA008598"/>
</dbReference>
<name>A0A1I8MUN0_MUSDO</name>
<feature type="compositionally biased region" description="Low complexity" evidence="1">
    <location>
        <begin position="79"/>
        <end position="90"/>
    </location>
</feature>
<reference evidence="3" key="1">
    <citation type="submission" date="2021-01" db="UniProtKB">
        <authorList>
            <consortium name="EnsemblMetazoa"/>
        </authorList>
    </citation>
    <scope>IDENTIFICATION</scope>
    <source>
        <strain evidence="3">Aabys</strain>
    </source>
</reference>
<evidence type="ECO:0000256" key="1">
    <source>
        <dbReference type="SAM" id="MobiDB-lite"/>
    </source>
</evidence>
<organism evidence="3">
    <name type="scientific">Musca domestica</name>
    <name type="common">House fly</name>
    <dbReference type="NCBI Taxonomy" id="7370"/>
    <lineage>
        <taxon>Eukaryota</taxon>
        <taxon>Metazoa</taxon>
        <taxon>Ecdysozoa</taxon>
        <taxon>Arthropoda</taxon>
        <taxon>Hexapoda</taxon>
        <taxon>Insecta</taxon>
        <taxon>Pterygota</taxon>
        <taxon>Neoptera</taxon>
        <taxon>Endopterygota</taxon>
        <taxon>Diptera</taxon>
        <taxon>Brachycera</taxon>
        <taxon>Muscomorpha</taxon>
        <taxon>Muscoidea</taxon>
        <taxon>Muscidae</taxon>
        <taxon>Musca</taxon>
    </lineage>
</organism>
<dbReference type="PROSITE" id="PS51257">
    <property type="entry name" value="PROKAR_LIPOPROTEIN"/>
    <property type="match status" value="1"/>
</dbReference>
<dbReference type="eggNOG" id="ENOG502T91Z">
    <property type="taxonomic scope" value="Eukaryota"/>
</dbReference>
<gene>
    <name evidence="3" type="primary">101888515</name>
</gene>
<keyword evidence="2" id="KW-0732">Signal</keyword>
<protein>
    <submittedName>
        <fullName evidence="3">Uncharacterized protein</fullName>
    </submittedName>
</protein>
<proteinExistence type="predicted"/>
<accession>A0A1I8MUN0</accession>
<feature type="signal peptide" evidence="2">
    <location>
        <begin position="1"/>
        <end position="22"/>
    </location>
</feature>
<dbReference type="AlphaFoldDB" id="A0A1I8MUN0"/>
<sequence length="158" mass="17710">MAKFQFAIVMLLVAFAVLGCEAQRQRGRPVRLIQRNRKLARQEVEEPVTPYPTADELKPEVPFEEVAPTDFPVEEAEVAPEASEPVPDEVYGPPEVSVLYNTPDEVYGPPELDANALPAEVVLARQRQRQARLVQARRQAAYRQAKLAKLRAAKKHTA</sequence>
<feature type="region of interest" description="Disordered" evidence="1">
    <location>
        <begin position="75"/>
        <end position="95"/>
    </location>
</feature>
<evidence type="ECO:0000313" key="3">
    <source>
        <dbReference type="EnsemblMetazoa" id="MDOA008598-PA"/>
    </source>
</evidence>
<evidence type="ECO:0000256" key="2">
    <source>
        <dbReference type="SAM" id="SignalP"/>
    </source>
</evidence>
<dbReference type="VEuPathDB" id="VectorBase:MDOA008598"/>